<keyword evidence="2" id="KW-1185">Reference proteome</keyword>
<organism evidence="1 2">
    <name type="scientific">Plasmopara halstedii</name>
    <name type="common">Downy mildew of sunflower</name>
    <dbReference type="NCBI Taxonomy" id="4781"/>
    <lineage>
        <taxon>Eukaryota</taxon>
        <taxon>Sar</taxon>
        <taxon>Stramenopiles</taxon>
        <taxon>Oomycota</taxon>
        <taxon>Peronosporomycetes</taxon>
        <taxon>Peronosporales</taxon>
        <taxon>Peronosporaceae</taxon>
        <taxon>Plasmopara</taxon>
    </lineage>
</organism>
<accession>A0A0P1ANR3</accession>
<dbReference type="EMBL" id="CCYD01000645">
    <property type="protein sequence ID" value="CEG42678.1"/>
    <property type="molecule type" value="Genomic_DNA"/>
</dbReference>
<sequence length="70" mass="7936">MCQLRRILVSFAHNCRHTFGISRTSNNLTYTVKVLDDVSADCSYHEIRDNWCFCGCNMAGISDEFVAAMP</sequence>
<evidence type="ECO:0000313" key="2">
    <source>
        <dbReference type="Proteomes" id="UP000054928"/>
    </source>
</evidence>
<reference evidence="2" key="1">
    <citation type="submission" date="2014-09" db="EMBL/GenBank/DDBJ databases">
        <authorList>
            <person name="Sharma Rahul"/>
            <person name="Thines Marco"/>
        </authorList>
    </citation>
    <scope>NUCLEOTIDE SEQUENCE [LARGE SCALE GENOMIC DNA]</scope>
</reference>
<protein>
    <submittedName>
        <fullName evidence="1">Uncharacterized protein</fullName>
    </submittedName>
</protein>
<dbReference type="RefSeq" id="XP_024579047.1">
    <property type="nucleotide sequence ID" value="XM_024728585.1"/>
</dbReference>
<evidence type="ECO:0000313" key="1">
    <source>
        <dbReference type="EMBL" id="CEG42678.1"/>
    </source>
</evidence>
<name>A0A0P1ANR3_PLAHL</name>
<dbReference type="Proteomes" id="UP000054928">
    <property type="component" value="Unassembled WGS sequence"/>
</dbReference>
<proteinExistence type="predicted"/>
<dbReference type="GeneID" id="36409699"/>
<dbReference type="AlphaFoldDB" id="A0A0P1ANR3"/>